<evidence type="ECO:0000313" key="2">
    <source>
        <dbReference type="EMBL" id="KXU88525.1"/>
    </source>
</evidence>
<comment type="caution">
    <text evidence="2">The sequence shown here is derived from an EMBL/GenBank/DDBJ whole genome shotgun (WGS) entry which is preliminary data.</text>
</comment>
<evidence type="ECO:0000256" key="1">
    <source>
        <dbReference type="SAM" id="SignalP"/>
    </source>
</evidence>
<dbReference type="PROSITE" id="PS51257">
    <property type="entry name" value="PROKAR_LIPOPROTEIN"/>
    <property type="match status" value="1"/>
</dbReference>
<dbReference type="OrthoDB" id="9084301at2"/>
<organism evidence="2 3">
    <name type="scientific">Paraburkholderia monticola</name>
    <dbReference type="NCBI Taxonomy" id="1399968"/>
    <lineage>
        <taxon>Bacteria</taxon>
        <taxon>Pseudomonadati</taxon>
        <taxon>Pseudomonadota</taxon>
        <taxon>Betaproteobacteria</taxon>
        <taxon>Burkholderiales</taxon>
        <taxon>Burkholderiaceae</taxon>
        <taxon>Paraburkholderia</taxon>
    </lineage>
</organism>
<keyword evidence="3" id="KW-1185">Reference proteome</keyword>
<reference evidence="2 3" key="1">
    <citation type="journal article" date="2015" name="Int. J. Syst. Evol. Microbiol.">
        <title>Burkholderia monticola sp. nov., isolated from mountain soil.</title>
        <authorList>
            <person name="Baek I."/>
            <person name="Seo B."/>
            <person name="Lee I."/>
            <person name="Yi H."/>
            <person name="Chun J."/>
        </authorList>
    </citation>
    <scope>NUCLEOTIDE SEQUENCE [LARGE SCALE GENOMIC DNA]</scope>
    <source>
        <strain evidence="2 3">JC2948</strain>
    </source>
</reference>
<dbReference type="RefSeq" id="WP_062127796.1">
    <property type="nucleotide sequence ID" value="NZ_LRBG01000008.1"/>
</dbReference>
<sequence length="351" mass="36436">MKDYKKRMVIKPAILAVSSALVLSACGGGSSSNSGSTASTSNLSDAQKNYESFALTSNGGLHFVEGSLSFSTSSAGALSVGSSSTFFTTDSSIAQSPSTGIQSMIAGTTSLSSTLKVGTVSNGRQVVNGTVYVGAVPEQARVSYAGPNVQVDYLATDGSTVMRTLLGTSYTVVSLSGLISASPSELFTNSALGLITNTINGQPLYNAQANWQAGAAYIKVVRQTVGDELYTYDCASPSTTGNSPTPCSATISTLESFFPYASTTDGKTYQLSDGQIVTLQGVRAWVANSVLGGSTTDYRVYYQYNGGIYAGYMIRNGTTVQIAPLGGGTPQQNYYFLNNAAVQSIKSALNF</sequence>
<proteinExistence type="predicted"/>
<evidence type="ECO:0000313" key="3">
    <source>
        <dbReference type="Proteomes" id="UP000075613"/>
    </source>
</evidence>
<protein>
    <submittedName>
        <fullName evidence="2">Uncharacterized protein</fullName>
    </submittedName>
</protein>
<keyword evidence="1" id="KW-0732">Signal</keyword>
<feature type="chain" id="PRO_5007551615" evidence="1">
    <location>
        <begin position="25"/>
        <end position="351"/>
    </location>
</feature>
<dbReference type="Proteomes" id="UP000075613">
    <property type="component" value="Unassembled WGS sequence"/>
</dbReference>
<name>A0A149PTW9_9BURK</name>
<dbReference type="EMBL" id="LRBG01000008">
    <property type="protein sequence ID" value="KXU88525.1"/>
    <property type="molecule type" value="Genomic_DNA"/>
</dbReference>
<feature type="signal peptide" evidence="1">
    <location>
        <begin position="1"/>
        <end position="24"/>
    </location>
</feature>
<accession>A0A149PTW9</accession>
<dbReference type="AlphaFoldDB" id="A0A149PTW9"/>
<dbReference type="STRING" id="1399968.CI15_11490"/>
<gene>
    <name evidence="2" type="ORF">CI15_11490</name>
</gene>